<sequence>MDSDLIKKVLQVKKLLRESPSSLSFGIIEDGLNDDLISQNKKLFIDSNEKVYEYVDFIKDVSGFSLGSIVLFDFPRIHEFQNLLDFLPDWEKNWLCIGKIMSEPMGINKNDGSVNWFSEIPYDDEGMNLGTFNNFMKEYVFGEKYSEIVPWVDEDEWYQFMIKNKLITKGDSDE</sequence>
<evidence type="ECO:0000313" key="2">
    <source>
        <dbReference type="Proteomes" id="UP000268829"/>
    </source>
</evidence>
<dbReference type="EMBL" id="RHHS01000067">
    <property type="protein sequence ID" value="RNB51437.1"/>
    <property type="molecule type" value="Genomic_DNA"/>
</dbReference>
<accession>A0A3M8ALE5</accession>
<comment type="caution">
    <text evidence="1">The sequence shown here is derived from an EMBL/GenBank/DDBJ whole genome shotgun (WGS) entry which is preliminary data.</text>
</comment>
<dbReference type="AlphaFoldDB" id="A0A3M8ALE5"/>
<gene>
    <name evidence="1" type="ORF">EDM57_22405</name>
</gene>
<evidence type="ECO:0000313" key="1">
    <source>
        <dbReference type="EMBL" id="RNB51437.1"/>
    </source>
</evidence>
<proteinExistence type="predicted"/>
<dbReference type="OrthoDB" id="8611321at2"/>
<dbReference type="Proteomes" id="UP000268829">
    <property type="component" value="Unassembled WGS sequence"/>
</dbReference>
<evidence type="ECO:0008006" key="3">
    <source>
        <dbReference type="Google" id="ProtNLM"/>
    </source>
</evidence>
<keyword evidence="2" id="KW-1185">Reference proteome</keyword>
<dbReference type="RefSeq" id="WP_122906889.1">
    <property type="nucleotide sequence ID" value="NZ_RHHS01000067.1"/>
</dbReference>
<protein>
    <recommendedName>
        <fullName evidence="3">SMI1/KNR4 family protein</fullName>
    </recommendedName>
</protein>
<organism evidence="1 2">
    <name type="scientific">Brevibacillus gelatini</name>
    <dbReference type="NCBI Taxonomy" id="1655277"/>
    <lineage>
        <taxon>Bacteria</taxon>
        <taxon>Bacillati</taxon>
        <taxon>Bacillota</taxon>
        <taxon>Bacilli</taxon>
        <taxon>Bacillales</taxon>
        <taxon>Paenibacillaceae</taxon>
        <taxon>Brevibacillus</taxon>
    </lineage>
</organism>
<name>A0A3M8ALE5_9BACL</name>
<reference evidence="1 2" key="1">
    <citation type="submission" date="2018-10" db="EMBL/GenBank/DDBJ databases">
        <title>Phylogenomics of Brevibacillus.</title>
        <authorList>
            <person name="Dunlap C."/>
        </authorList>
    </citation>
    <scope>NUCLEOTIDE SEQUENCE [LARGE SCALE GENOMIC DNA]</scope>
    <source>
        <strain evidence="1 2">DSM 100115</strain>
    </source>
</reference>